<protein>
    <recommendedName>
        <fullName evidence="2 4">acylphosphatase</fullName>
        <ecNumber evidence="2 4">3.6.1.7</ecNumber>
    </recommendedName>
</protein>
<feature type="active site" evidence="4">
    <location>
        <position position="15"/>
    </location>
</feature>
<dbReference type="EC" id="3.6.1.7" evidence="2 4"/>
<dbReference type="InterPro" id="IPR001792">
    <property type="entry name" value="Acylphosphatase-like_dom"/>
</dbReference>
<reference evidence="7" key="1">
    <citation type="journal article" date="2021" name="Front. Microbiol.">
        <title>Comprehensive Comparative Genomics and Phenotyping of Methylobacterium Species.</title>
        <authorList>
            <person name="Alessa O."/>
            <person name="Ogura Y."/>
            <person name="Fujitani Y."/>
            <person name="Takami H."/>
            <person name="Hayashi T."/>
            <person name="Sahin N."/>
            <person name="Tani A."/>
        </authorList>
    </citation>
    <scope>NUCLEOTIDE SEQUENCE</scope>
    <source>
        <strain evidence="7">DSM 17168</strain>
    </source>
</reference>
<proteinExistence type="inferred from homology"/>
<dbReference type="PANTHER" id="PTHR47268:SF4">
    <property type="entry name" value="ACYLPHOSPHATASE"/>
    <property type="match status" value="1"/>
</dbReference>
<dbReference type="PROSITE" id="PS00150">
    <property type="entry name" value="ACYLPHOSPHATASE_1"/>
    <property type="match status" value="1"/>
</dbReference>
<evidence type="ECO:0000256" key="5">
    <source>
        <dbReference type="RuleBase" id="RU004168"/>
    </source>
</evidence>
<dbReference type="PANTHER" id="PTHR47268">
    <property type="entry name" value="ACYLPHOSPHATASE"/>
    <property type="match status" value="1"/>
</dbReference>
<feature type="domain" description="Acylphosphatase-like" evidence="6">
    <location>
        <begin position="1"/>
        <end position="89"/>
    </location>
</feature>
<dbReference type="InterPro" id="IPR020456">
    <property type="entry name" value="Acylphosphatase"/>
</dbReference>
<dbReference type="Gene3D" id="3.30.70.100">
    <property type="match status" value="1"/>
</dbReference>
<feature type="active site" evidence="4">
    <location>
        <position position="33"/>
    </location>
</feature>
<evidence type="ECO:0000256" key="4">
    <source>
        <dbReference type="PROSITE-ProRule" id="PRU00520"/>
    </source>
</evidence>
<dbReference type="RefSeq" id="WP_238233800.1">
    <property type="nucleotide sequence ID" value="NZ_BPQQ01000008.1"/>
</dbReference>
<evidence type="ECO:0000313" key="8">
    <source>
        <dbReference type="Proteomes" id="UP001055153"/>
    </source>
</evidence>
<evidence type="ECO:0000259" key="6">
    <source>
        <dbReference type="PROSITE" id="PS51160"/>
    </source>
</evidence>
<comment type="catalytic activity">
    <reaction evidence="3 4">
        <text>an acyl phosphate + H2O = a carboxylate + phosphate + H(+)</text>
        <dbReference type="Rhea" id="RHEA:14965"/>
        <dbReference type="ChEBI" id="CHEBI:15377"/>
        <dbReference type="ChEBI" id="CHEBI:15378"/>
        <dbReference type="ChEBI" id="CHEBI:29067"/>
        <dbReference type="ChEBI" id="CHEBI:43474"/>
        <dbReference type="ChEBI" id="CHEBI:59918"/>
        <dbReference type="EC" id="3.6.1.7"/>
    </reaction>
</comment>
<evidence type="ECO:0000256" key="3">
    <source>
        <dbReference type="ARBA" id="ARBA00047645"/>
    </source>
</evidence>
<keyword evidence="4" id="KW-0378">Hydrolase</keyword>
<dbReference type="InterPro" id="IPR036046">
    <property type="entry name" value="Acylphosphatase-like_dom_sf"/>
</dbReference>
<evidence type="ECO:0000313" key="7">
    <source>
        <dbReference type="EMBL" id="GJD98856.1"/>
    </source>
</evidence>
<dbReference type="InterPro" id="IPR017968">
    <property type="entry name" value="Acylphosphatase_CS"/>
</dbReference>
<sequence length="91" mass="9361">MRVVVRGRVQGVGFRAWTRGEAVRRGLAGHVRNCPDGSVEALLSGPPEAVEAMLAALRHGPAGARVAEVAVAEVADAPRPAGGGFDILRAP</sequence>
<accession>A0ABQ4S6P5</accession>
<dbReference type="Pfam" id="PF00708">
    <property type="entry name" value="Acylphosphatase"/>
    <property type="match status" value="1"/>
</dbReference>
<gene>
    <name evidence="7" type="primary">acyP</name>
    <name evidence="7" type="ORF">GMJLKIPL_0769</name>
</gene>
<dbReference type="EMBL" id="BPQQ01000008">
    <property type="protein sequence ID" value="GJD98856.1"/>
    <property type="molecule type" value="Genomic_DNA"/>
</dbReference>
<evidence type="ECO:0000256" key="2">
    <source>
        <dbReference type="ARBA" id="ARBA00012150"/>
    </source>
</evidence>
<name>A0ABQ4S6P5_9HYPH</name>
<keyword evidence="8" id="KW-1185">Reference proteome</keyword>
<dbReference type="Proteomes" id="UP001055153">
    <property type="component" value="Unassembled WGS sequence"/>
</dbReference>
<dbReference type="SUPFAM" id="SSF54975">
    <property type="entry name" value="Acylphosphatase/BLUF domain-like"/>
    <property type="match status" value="1"/>
</dbReference>
<reference evidence="7" key="2">
    <citation type="submission" date="2021-08" db="EMBL/GenBank/DDBJ databases">
        <authorList>
            <person name="Tani A."/>
            <person name="Ola A."/>
            <person name="Ogura Y."/>
            <person name="Katsura K."/>
            <person name="Hayashi T."/>
        </authorList>
    </citation>
    <scope>NUCLEOTIDE SEQUENCE</scope>
    <source>
        <strain evidence="7">DSM 17168</strain>
    </source>
</reference>
<organism evidence="7 8">
    <name type="scientific">Methylobacterium isbiliense</name>
    <dbReference type="NCBI Taxonomy" id="315478"/>
    <lineage>
        <taxon>Bacteria</taxon>
        <taxon>Pseudomonadati</taxon>
        <taxon>Pseudomonadota</taxon>
        <taxon>Alphaproteobacteria</taxon>
        <taxon>Hyphomicrobiales</taxon>
        <taxon>Methylobacteriaceae</taxon>
        <taxon>Methylobacterium</taxon>
    </lineage>
</organism>
<dbReference type="PROSITE" id="PS51160">
    <property type="entry name" value="ACYLPHOSPHATASE_3"/>
    <property type="match status" value="1"/>
</dbReference>
<comment type="similarity">
    <text evidence="1 5">Belongs to the acylphosphatase family.</text>
</comment>
<comment type="caution">
    <text evidence="7">The sequence shown here is derived from an EMBL/GenBank/DDBJ whole genome shotgun (WGS) entry which is preliminary data.</text>
</comment>
<evidence type="ECO:0000256" key="1">
    <source>
        <dbReference type="ARBA" id="ARBA00005614"/>
    </source>
</evidence>